<dbReference type="EMBL" id="JYDR01003767">
    <property type="protein sequence ID" value="KRY51007.1"/>
    <property type="molecule type" value="Genomic_DNA"/>
</dbReference>
<evidence type="ECO:0000313" key="1">
    <source>
        <dbReference type="EMBL" id="KRY51007.1"/>
    </source>
</evidence>
<name>A0A0V1CNZ8_TRIPS</name>
<organism evidence="1 2">
    <name type="scientific">Trichinella pseudospiralis</name>
    <name type="common">Parasitic roundworm</name>
    <dbReference type="NCBI Taxonomy" id="6337"/>
    <lineage>
        <taxon>Eukaryota</taxon>
        <taxon>Metazoa</taxon>
        <taxon>Ecdysozoa</taxon>
        <taxon>Nematoda</taxon>
        <taxon>Enoplea</taxon>
        <taxon>Dorylaimia</taxon>
        <taxon>Trichinellida</taxon>
        <taxon>Trichinellidae</taxon>
        <taxon>Trichinella</taxon>
    </lineage>
</organism>
<accession>A0A0V1CNZ8</accession>
<reference evidence="1 2" key="1">
    <citation type="submission" date="2015-01" db="EMBL/GenBank/DDBJ databases">
        <title>Evolution of Trichinella species and genotypes.</title>
        <authorList>
            <person name="Korhonen P.K."/>
            <person name="Edoardo P."/>
            <person name="Giuseppe L.R."/>
            <person name="Gasser R.B."/>
        </authorList>
    </citation>
    <scope>NUCLEOTIDE SEQUENCE [LARGE SCALE GENOMIC DNA]</scope>
    <source>
        <strain evidence="1">ISS13</strain>
    </source>
</reference>
<dbReference type="AlphaFoldDB" id="A0A0V1CNZ8"/>
<gene>
    <name evidence="1" type="ORF">T4A_7071</name>
</gene>
<protein>
    <submittedName>
        <fullName evidence="1">Uncharacterized protein</fullName>
    </submittedName>
</protein>
<comment type="caution">
    <text evidence="1">The sequence shown here is derived from an EMBL/GenBank/DDBJ whole genome shotgun (WGS) entry which is preliminary data.</text>
</comment>
<sequence>MHSQSVCKQPDTGRRSYHMHCSIAYFFSMFPVVPAFE</sequence>
<dbReference type="Proteomes" id="UP000054632">
    <property type="component" value="Unassembled WGS sequence"/>
</dbReference>
<proteinExistence type="predicted"/>
<evidence type="ECO:0000313" key="2">
    <source>
        <dbReference type="Proteomes" id="UP000054632"/>
    </source>
</evidence>